<dbReference type="EMBL" id="CP050063">
    <property type="protein sequence ID" value="QIP12388.1"/>
    <property type="molecule type" value="Genomic_DNA"/>
</dbReference>
<accession>A0A6G9AIW5</accession>
<keyword evidence="2" id="KW-1185">Reference proteome</keyword>
<protein>
    <submittedName>
        <fullName evidence="1">Uncharacterized protein</fullName>
    </submittedName>
</protein>
<reference evidence="1 2" key="1">
    <citation type="submission" date="2020-03" db="EMBL/GenBank/DDBJ databases">
        <authorList>
            <person name="Kim M.K."/>
        </authorList>
    </citation>
    <scope>NUCLEOTIDE SEQUENCE [LARGE SCALE GENOMIC DNA]</scope>
    <source>
        <strain evidence="1 2">BT328</strain>
    </source>
</reference>
<dbReference type="RefSeq" id="WP_167206482.1">
    <property type="nucleotide sequence ID" value="NZ_CP050063.1"/>
</dbReference>
<dbReference type="KEGG" id="spib:G8759_06980"/>
<dbReference type="AlphaFoldDB" id="A0A6G9AIW5"/>
<evidence type="ECO:0000313" key="2">
    <source>
        <dbReference type="Proteomes" id="UP000501802"/>
    </source>
</evidence>
<evidence type="ECO:0000313" key="1">
    <source>
        <dbReference type="EMBL" id="QIP12388.1"/>
    </source>
</evidence>
<proteinExistence type="predicted"/>
<gene>
    <name evidence="1" type="ORF">G8759_06980</name>
</gene>
<dbReference type="Proteomes" id="UP000501802">
    <property type="component" value="Chromosome"/>
</dbReference>
<organism evidence="1 2">
    <name type="scientific">Spirosoma aureum</name>
    <dbReference type="NCBI Taxonomy" id="2692134"/>
    <lineage>
        <taxon>Bacteria</taxon>
        <taxon>Pseudomonadati</taxon>
        <taxon>Bacteroidota</taxon>
        <taxon>Cytophagia</taxon>
        <taxon>Cytophagales</taxon>
        <taxon>Cytophagaceae</taxon>
        <taxon>Spirosoma</taxon>
    </lineage>
</organism>
<name>A0A6G9AIW5_9BACT</name>
<sequence length="124" mass="15045">MMTFQKRIKALSFESLHELINQARHEINRRQEFIERIPPLKLQEISFSVRARDLLYRTIADKKQLIYWQDAQKMTLSETLKLLEPCDWRQIQYKNAKVFGEICSIFQEYKAPVEWYYTEIEAKV</sequence>